<accession>A0ABP1FFY7</accession>
<protein>
    <submittedName>
        <fullName evidence="3">G542 protein</fullName>
    </submittedName>
</protein>
<feature type="domain" description="F-box" evidence="2">
    <location>
        <begin position="53"/>
        <end position="105"/>
    </location>
</feature>
<dbReference type="SUPFAM" id="SSF81383">
    <property type="entry name" value="F-box domain"/>
    <property type="match status" value="1"/>
</dbReference>
<keyword evidence="1" id="KW-0472">Membrane</keyword>
<dbReference type="EMBL" id="CAXHTA020000001">
    <property type="protein sequence ID" value="CAL5218814.1"/>
    <property type="molecule type" value="Genomic_DNA"/>
</dbReference>
<dbReference type="Proteomes" id="UP001497392">
    <property type="component" value="Unassembled WGS sequence"/>
</dbReference>
<sequence>MPALEAPGGDLYWGKLSQQRPVLINVTASWVENYGPEVMSRLSKILPGSKHRQPSLGSMPEDILHLIFRAAQLHTAAGTKDRCRLSGVCRRWRRVLGKPEYWQEIELSTGDFKASSAFAEGLLACAAHAGNWLQSIRVVQALPSRHCNPKVVYGEKGTRLEMYRGAQLGFCAESKELETWLMHCHDRLKREHSLPSRQDAAWLHEFDRIEQVMSGKRFRVQPPRVQPEILNIALAVGHWAAATGTAVLMIAGCTLWARLVLGCVIWPTLLAAAFVASSF</sequence>
<feature type="transmembrane region" description="Helical" evidence="1">
    <location>
        <begin position="229"/>
        <end position="250"/>
    </location>
</feature>
<feature type="transmembrane region" description="Helical" evidence="1">
    <location>
        <begin position="256"/>
        <end position="276"/>
    </location>
</feature>
<dbReference type="Pfam" id="PF12937">
    <property type="entry name" value="F-box-like"/>
    <property type="match status" value="1"/>
</dbReference>
<dbReference type="PROSITE" id="PS50181">
    <property type="entry name" value="FBOX"/>
    <property type="match status" value="1"/>
</dbReference>
<reference evidence="3 4" key="1">
    <citation type="submission" date="2024-06" db="EMBL/GenBank/DDBJ databases">
        <authorList>
            <person name="Kraege A."/>
            <person name="Thomma B."/>
        </authorList>
    </citation>
    <scope>NUCLEOTIDE SEQUENCE [LARGE SCALE GENOMIC DNA]</scope>
</reference>
<keyword evidence="1" id="KW-1133">Transmembrane helix</keyword>
<comment type="caution">
    <text evidence="3">The sequence shown here is derived from an EMBL/GenBank/DDBJ whole genome shotgun (WGS) entry which is preliminary data.</text>
</comment>
<keyword evidence="4" id="KW-1185">Reference proteome</keyword>
<name>A0ABP1FFY7_9CHLO</name>
<dbReference type="InterPro" id="IPR036047">
    <property type="entry name" value="F-box-like_dom_sf"/>
</dbReference>
<evidence type="ECO:0000256" key="1">
    <source>
        <dbReference type="SAM" id="Phobius"/>
    </source>
</evidence>
<dbReference type="Gene3D" id="1.20.1280.50">
    <property type="match status" value="1"/>
</dbReference>
<proteinExistence type="predicted"/>
<organism evidence="3 4">
    <name type="scientific">Coccomyxa viridis</name>
    <dbReference type="NCBI Taxonomy" id="1274662"/>
    <lineage>
        <taxon>Eukaryota</taxon>
        <taxon>Viridiplantae</taxon>
        <taxon>Chlorophyta</taxon>
        <taxon>core chlorophytes</taxon>
        <taxon>Trebouxiophyceae</taxon>
        <taxon>Trebouxiophyceae incertae sedis</taxon>
        <taxon>Coccomyxaceae</taxon>
        <taxon>Coccomyxa</taxon>
    </lineage>
</organism>
<dbReference type="InterPro" id="IPR001810">
    <property type="entry name" value="F-box_dom"/>
</dbReference>
<gene>
    <name evidence="3" type="primary">g542</name>
    <name evidence="3" type="ORF">VP750_LOCUS473</name>
</gene>
<evidence type="ECO:0000259" key="2">
    <source>
        <dbReference type="PROSITE" id="PS50181"/>
    </source>
</evidence>
<evidence type="ECO:0000313" key="4">
    <source>
        <dbReference type="Proteomes" id="UP001497392"/>
    </source>
</evidence>
<evidence type="ECO:0000313" key="3">
    <source>
        <dbReference type="EMBL" id="CAL5218814.1"/>
    </source>
</evidence>
<keyword evidence="1" id="KW-0812">Transmembrane</keyword>